<dbReference type="AlphaFoldDB" id="A0A1M7PFB9"/>
<organism evidence="1 2">
    <name type="scientific">Cryptosporangium aurantiacum</name>
    <dbReference type="NCBI Taxonomy" id="134849"/>
    <lineage>
        <taxon>Bacteria</taxon>
        <taxon>Bacillati</taxon>
        <taxon>Actinomycetota</taxon>
        <taxon>Actinomycetes</taxon>
        <taxon>Cryptosporangiales</taxon>
        <taxon>Cryptosporangiaceae</taxon>
        <taxon>Cryptosporangium</taxon>
    </lineage>
</organism>
<keyword evidence="2" id="KW-1185">Reference proteome</keyword>
<gene>
    <name evidence="1" type="ORF">SAMN05443668_103300</name>
</gene>
<dbReference type="RefSeq" id="WP_143175166.1">
    <property type="nucleotide sequence ID" value="NZ_FRCS01000003.1"/>
</dbReference>
<evidence type="ECO:0000313" key="1">
    <source>
        <dbReference type="EMBL" id="SHN15736.1"/>
    </source>
</evidence>
<proteinExistence type="predicted"/>
<sequence length="166" mass="19256">MYQIHGNVAIVRQHSARIEEAPIGTLETAPHDEPGWEVFEADDQFHPFPADEPLWTETVWFSWLVPERRLLGYVYPIFRPNLGIQFGGVTVYDASGELPWELTVRHWQNHLPLPDPLPDLRDVTLSDGIRLRSVRPGRTFEIGYRSDELVLDLRYEALMRPLRSGR</sequence>
<name>A0A1M7PFB9_9ACTN</name>
<dbReference type="STRING" id="134849.SAMN05443668_103300"/>
<dbReference type="OrthoDB" id="7054648at2"/>
<accession>A0A1M7PFB9</accession>
<dbReference type="Proteomes" id="UP000184440">
    <property type="component" value="Unassembled WGS sequence"/>
</dbReference>
<reference evidence="1 2" key="1">
    <citation type="submission" date="2016-11" db="EMBL/GenBank/DDBJ databases">
        <authorList>
            <person name="Jaros S."/>
            <person name="Januszkiewicz K."/>
            <person name="Wedrychowicz H."/>
        </authorList>
    </citation>
    <scope>NUCLEOTIDE SEQUENCE [LARGE SCALE GENOMIC DNA]</scope>
    <source>
        <strain evidence="1 2">DSM 46144</strain>
    </source>
</reference>
<evidence type="ECO:0000313" key="2">
    <source>
        <dbReference type="Proteomes" id="UP000184440"/>
    </source>
</evidence>
<dbReference type="EMBL" id="FRCS01000003">
    <property type="protein sequence ID" value="SHN15736.1"/>
    <property type="molecule type" value="Genomic_DNA"/>
</dbReference>
<protein>
    <submittedName>
        <fullName evidence="1">Uncharacterized protein</fullName>
    </submittedName>
</protein>